<protein>
    <submittedName>
        <fullName evidence="1">Uncharacterized protein</fullName>
    </submittedName>
</protein>
<evidence type="ECO:0000313" key="1">
    <source>
        <dbReference type="EnsemblPlants" id="Solyc06g005450.1.1.1"/>
    </source>
</evidence>
<dbReference type="InParanoid" id="A0A3Q7GLZ5"/>
<reference evidence="1" key="2">
    <citation type="submission" date="2019-01" db="UniProtKB">
        <authorList>
            <consortium name="EnsemblPlants"/>
        </authorList>
    </citation>
    <scope>IDENTIFICATION</scope>
    <source>
        <strain evidence="1">cv. Heinz 1706</strain>
    </source>
</reference>
<dbReference type="InterPro" id="IPR019651">
    <property type="entry name" value="Glutamate_DH_NAD-spec"/>
</dbReference>
<name>A0A3Q7GLZ5_SOLLC</name>
<dbReference type="AlphaFoldDB" id="A0A3Q7GLZ5"/>
<organism evidence="1">
    <name type="scientific">Solanum lycopersicum</name>
    <name type="common">Tomato</name>
    <name type="synonym">Lycopersicon esculentum</name>
    <dbReference type="NCBI Taxonomy" id="4081"/>
    <lineage>
        <taxon>Eukaryota</taxon>
        <taxon>Viridiplantae</taxon>
        <taxon>Streptophyta</taxon>
        <taxon>Embryophyta</taxon>
        <taxon>Tracheophyta</taxon>
        <taxon>Spermatophyta</taxon>
        <taxon>Magnoliopsida</taxon>
        <taxon>eudicotyledons</taxon>
        <taxon>Gunneridae</taxon>
        <taxon>Pentapetalae</taxon>
        <taxon>asterids</taxon>
        <taxon>lamiids</taxon>
        <taxon>Solanales</taxon>
        <taxon>Solanaceae</taxon>
        <taxon>Solanoideae</taxon>
        <taxon>Solaneae</taxon>
        <taxon>Solanum</taxon>
        <taxon>Solanum subgen. Lycopersicon</taxon>
    </lineage>
</organism>
<dbReference type="PaxDb" id="4081-Solyc06g005450.1.1"/>
<keyword evidence="2" id="KW-1185">Reference proteome</keyword>
<dbReference type="Pfam" id="PF10712">
    <property type="entry name" value="NAD-GH"/>
    <property type="match status" value="1"/>
</dbReference>
<dbReference type="OMA" id="CNSCCTL"/>
<accession>A0A3Q7GLZ5</accession>
<evidence type="ECO:0000313" key="2">
    <source>
        <dbReference type="Proteomes" id="UP000004994"/>
    </source>
</evidence>
<dbReference type="Proteomes" id="UP000004994">
    <property type="component" value="Chromosome 6"/>
</dbReference>
<proteinExistence type="predicted"/>
<sequence length="195" mass="21715">MLLQSSFPLKKFCNSSCTLGILVDPPTRTISWTLSLSTLASLKHISIGSTHFLKSSMFSSSNLARVMLDLKSIPSYSESISTVACSAEERVLFALSQAVLNLLKDLGLLVKSFLCFLLKSRTDQFLVKIFSSKMSISRCRFDLKNSLFNSEKGDIKSTTTKIEDKHILLTYTASFFIQAISNGSSRRLIDNTYDI</sequence>
<dbReference type="EnsemblPlants" id="Solyc06g005450.1.1">
    <property type="protein sequence ID" value="Solyc06g005450.1.1.1"/>
    <property type="gene ID" value="Solyc06g005450.1"/>
</dbReference>
<reference evidence="1" key="1">
    <citation type="journal article" date="2012" name="Nature">
        <title>The tomato genome sequence provides insights into fleshy fruit evolution.</title>
        <authorList>
            <consortium name="Tomato Genome Consortium"/>
        </authorList>
    </citation>
    <scope>NUCLEOTIDE SEQUENCE [LARGE SCALE GENOMIC DNA]</scope>
    <source>
        <strain evidence="1">cv. Heinz 1706</strain>
    </source>
</reference>
<dbReference type="Gramene" id="Solyc06g005450.1.1">
    <property type="protein sequence ID" value="Solyc06g005450.1.1.1"/>
    <property type="gene ID" value="Solyc06g005450.1"/>
</dbReference>